<feature type="region of interest" description="Disordered" evidence="1">
    <location>
        <begin position="85"/>
        <end position="104"/>
    </location>
</feature>
<keyword evidence="3" id="KW-1185">Reference proteome</keyword>
<dbReference type="RefSeq" id="WP_089272706.1">
    <property type="nucleotide sequence ID" value="NZ_FZNN01000018.1"/>
</dbReference>
<dbReference type="EMBL" id="FZNN01000018">
    <property type="protein sequence ID" value="SNR72374.1"/>
    <property type="molecule type" value="Genomic_DNA"/>
</dbReference>
<protein>
    <submittedName>
        <fullName evidence="2">Uncharacterized protein</fullName>
    </submittedName>
</protein>
<reference evidence="2 3" key="1">
    <citation type="submission" date="2017-06" db="EMBL/GenBank/DDBJ databases">
        <authorList>
            <person name="Kim H.J."/>
            <person name="Triplett B.A."/>
        </authorList>
    </citation>
    <scope>NUCLEOTIDE SEQUENCE [LARGE SCALE GENOMIC DNA]</scope>
    <source>
        <strain evidence="2 3">DSM 29052</strain>
    </source>
</reference>
<evidence type="ECO:0000313" key="3">
    <source>
        <dbReference type="Proteomes" id="UP000198417"/>
    </source>
</evidence>
<dbReference type="Proteomes" id="UP000198417">
    <property type="component" value="Unassembled WGS sequence"/>
</dbReference>
<dbReference type="OrthoDB" id="8373799at2"/>
<name>A0A238YNY3_9RHOB</name>
<sequence>MYLTLIPLRHDTPLIAERHGDVLTLNGKIHDFSTLPEGGELSAETLGSPWIPEQVRRRDGVLHLVLLIPHGADAPAISRYPAPLTLEQDGPLDLPPYGATGTAN</sequence>
<organism evidence="2 3">
    <name type="scientific">Puniceibacterium sediminis</name>
    <dbReference type="NCBI Taxonomy" id="1608407"/>
    <lineage>
        <taxon>Bacteria</taxon>
        <taxon>Pseudomonadati</taxon>
        <taxon>Pseudomonadota</taxon>
        <taxon>Alphaproteobacteria</taxon>
        <taxon>Rhodobacterales</taxon>
        <taxon>Paracoccaceae</taxon>
        <taxon>Puniceibacterium</taxon>
    </lineage>
</organism>
<gene>
    <name evidence="2" type="ORF">SAMN06265370_11849</name>
</gene>
<dbReference type="AlphaFoldDB" id="A0A238YNY3"/>
<accession>A0A238YNY3</accession>
<evidence type="ECO:0000313" key="2">
    <source>
        <dbReference type="EMBL" id="SNR72374.1"/>
    </source>
</evidence>
<evidence type="ECO:0000256" key="1">
    <source>
        <dbReference type="SAM" id="MobiDB-lite"/>
    </source>
</evidence>
<proteinExistence type="predicted"/>